<organism evidence="1">
    <name type="scientific">Rhizophora mucronata</name>
    <name type="common">Asiatic mangrove</name>
    <dbReference type="NCBI Taxonomy" id="61149"/>
    <lineage>
        <taxon>Eukaryota</taxon>
        <taxon>Viridiplantae</taxon>
        <taxon>Streptophyta</taxon>
        <taxon>Embryophyta</taxon>
        <taxon>Tracheophyta</taxon>
        <taxon>Spermatophyta</taxon>
        <taxon>Magnoliopsida</taxon>
        <taxon>eudicotyledons</taxon>
        <taxon>Gunneridae</taxon>
        <taxon>Pentapetalae</taxon>
        <taxon>rosids</taxon>
        <taxon>fabids</taxon>
        <taxon>Malpighiales</taxon>
        <taxon>Rhizophoraceae</taxon>
        <taxon>Rhizophora</taxon>
    </lineage>
</organism>
<evidence type="ECO:0000313" key="1">
    <source>
        <dbReference type="EMBL" id="MBX69532.1"/>
    </source>
</evidence>
<sequence length="78" mass="8918">MQDARPVSVLEFSGFSRFQEAPNLAHASQLEPNTRLLQRYGIENRPISGNNTEIWSASPCPVQDTQVRVIEAKKWRSY</sequence>
<dbReference type="EMBL" id="GGEC01089048">
    <property type="protein sequence ID" value="MBX69532.1"/>
    <property type="molecule type" value="Transcribed_RNA"/>
</dbReference>
<dbReference type="AlphaFoldDB" id="A0A2P2QR95"/>
<accession>A0A2P2QR95</accession>
<reference evidence="1" key="1">
    <citation type="submission" date="2018-02" db="EMBL/GenBank/DDBJ databases">
        <title>Rhizophora mucronata_Transcriptome.</title>
        <authorList>
            <person name="Meera S.P."/>
            <person name="Sreeshan A."/>
            <person name="Augustine A."/>
        </authorList>
    </citation>
    <scope>NUCLEOTIDE SEQUENCE</scope>
    <source>
        <tissue evidence="1">Leaf</tissue>
    </source>
</reference>
<name>A0A2P2QR95_RHIMU</name>
<protein>
    <submittedName>
        <fullName evidence="1">Uncharacterized protein</fullName>
    </submittedName>
</protein>
<proteinExistence type="predicted"/>